<protein>
    <recommendedName>
        <fullName evidence="9">Peptidase S1 domain-containing protein</fullName>
    </recommendedName>
</protein>
<dbReference type="InterPro" id="IPR009003">
    <property type="entry name" value="Peptidase_S1_PA"/>
</dbReference>
<dbReference type="Pfam" id="PF00089">
    <property type="entry name" value="Trypsin"/>
    <property type="match status" value="1"/>
</dbReference>
<reference evidence="11" key="1">
    <citation type="submission" date="2011-10" db="EMBL/GenBank/DDBJ databases">
        <authorList>
            <consortium name="Soft-shell Turtle Genome Consortium"/>
        </authorList>
    </citation>
    <scope>NUCLEOTIDE SEQUENCE [LARGE SCALE GENOMIC DNA]</scope>
    <source>
        <strain evidence="11">Daiwa-1</strain>
    </source>
</reference>
<organism evidence="10 11">
    <name type="scientific">Pelodiscus sinensis</name>
    <name type="common">Chinese softshell turtle</name>
    <name type="synonym">Trionyx sinensis</name>
    <dbReference type="NCBI Taxonomy" id="13735"/>
    <lineage>
        <taxon>Eukaryota</taxon>
        <taxon>Metazoa</taxon>
        <taxon>Chordata</taxon>
        <taxon>Craniata</taxon>
        <taxon>Vertebrata</taxon>
        <taxon>Euteleostomi</taxon>
        <taxon>Archelosauria</taxon>
        <taxon>Testudinata</taxon>
        <taxon>Testudines</taxon>
        <taxon>Cryptodira</taxon>
        <taxon>Trionychia</taxon>
        <taxon>Trionychidae</taxon>
        <taxon>Pelodiscus</taxon>
    </lineage>
</organism>
<dbReference type="AlphaFoldDB" id="K7FLP1"/>
<evidence type="ECO:0000259" key="9">
    <source>
        <dbReference type="PROSITE" id="PS50240"/>
    </source>
</evidence>
<keyword evidence="6" id="KW-1015">Disulfide bond</keyword>
<dbReference type="GO" id="GO:0005737">
    <property type="term" value="C:cytoplasm"/>
    <property type="evidence" value="ECO:0007669"/>
    <property type="project" value="TreeGrafter"/>
</dbReference>
<evidence type="ECO:0000256" key="5">
    <source>
        <dbReference type="ARBA" id="ARBA00023145"/>
    </source>
</evidence>
<dbReference type="PROSITE" id="PS00134">
    <property type="entry name" value="TRYPSIN_HIS"/>
    <property type="match status" value="1"/>
</dbReference>
<reference evidence="11" key="2">
    <citation type="journal article" date="2013" name="Nat. Genet.">
        <title>The draft genomes of soft-shell turtle and green sea turtle yield insights into the development and evolution of the turtle-specific body plan.</title>
        <authorList>
            <person name="Wang Z."/>
            <person name="Pascual-Anaya J."/>
            <person name="Zadissa A."/>
            <person name="Li W."/>
            <person name="Niimura Y."/>
            <person name="Huang Z."/>
            <person name="Li C."/>
            <person name="White S."/>
            <person name="Xiong Z."/>
            <person name="Fang D."/>
            <person name="Wang B."/>
            <person name="Ming Y."/>
            <person name="Chen Y."/>
            <person name="Zheng Y."/>
            <person name="Kuraku S."/>
            <person name="Pignatelli M."/>
            <person name="Herrero J."/>
            <person name="Beal K."/>
            <person name="Nozawa M."/>
            <person name="Li Q."/>
            <person name="Wang J."/>
            <person name="Zhang H."/>
            <person name="Yu L."/>
            <person name="Shigenobu S."/>
            <person name="Wang J."/>
            <person name="Liu J."/>
            <person name="Flicek P."/>
            <person name="Searle S."/>
            <person name="Wang J."/>
            <person name="Kuratani S."/>
            <person name="Yin Y."/>
            <person name="Aken B."/>
            <person name="Zhang G."/>
            <person name="Irie N."/>
        </authorList>
    </citation>
    <scope>NUCLEOTIDE SEQUENCE [LARGE SCALE GENOMIC DNA]</scope>
    <source>
        <strain evidence="11">Daiwa-1</strain>
    </source>
</reference>
<dbReference type="PRINTS" id="PR00722">
    <property type="entry name" value="CHYMOTRYPSIN"/>
</dbReference>
<evidence type="ECO:0000256" key="3">
    <source>
        <dbReference type="ARBA" id="ARBA00022801"/>
    </source>
</evidence>
<feature type="signal peptide" evidence="8">
    <location>
        <begin position="1"/>
        <end position="21"/>
    </location>
</feature>
<accession>K7FLP1</accession>
<dbReference type="SMART" id="SM00020">
    <property type="entry name" value="Tryp_SPc"/>
    <property type="match status" value="1"/>
</dbReference>
<evidence type="ECO:0000256" key="8">
    <source>
        <dbReference type="SAM" id="SignalP"/>
    </source>
</evidence>
<reference evidence="10" key="3">
    <citation type="submission" date="2025-08" db="UniProtKB">
        <authorList>
            <consortium name="Ensembl"/>
        </authorList>
    </citation>
    <scope>IDENTIFICATION</scope>
</reference>
<dbReference type="Ensembl" id="ENSPSIT00000008997.1">
    <property type="protein sequence ID" value="ENSPSIP00000008951.1"/>
    <property type="gene ID" value="ENSPSIG00000008156.1"/>
</dbReference>
<dbReference type="FunFam" id="2.40.10.10:FF:000005">
    <property type="entry name" value="Serine protease 37"/>
    <property type="match status" value="1"/>
</dbReference>
<dbReference type="Gene3D" id="2.40.10.10">
    <property type="entry name" value="Trypsin-like serine proteases"/>
    <property type="match status" value="2"/>
</dbReference>
<dbReference type="InterPro" id="IPR001254">
    <property type="entry name" value="Trypsin_dom"/>
</dbReference>
<evidence type="ECO:0000256" key="1">
    <source>
        <dbReference type="ARBA" id="ARBA00022670"/>
    </source>
</evidence>
<dbReference type="CDD" id="cd00190">
    <property type="entry name" value="Tryp_SPc"/>
    <property type="match status" value="1"/>
</dbReference>
<proteinExistence type="predicted"/>
<dbReference type="GeneTree" id="ENSGT01030000234551"/>
<keyword evidence="11" id="KW-1185">Reference proteome</keyword>
<keyword evidence="1 7" id="KW-0645">Protease</keyword>
<evidence type="ECO:0000256" key="6">
    <source>
        <dbReference type="ARBA" id="ARBA00023157"/>
    </source>
</evidence>
<dbReference type="HOGENOM" id="CLU_006842_1_0_1"/>
<dbReference type="Proteomes" id="UP000007267">
    <property type="component" value="Unassembled WGS sequence"/>
</dbReference>
<dbReference type="OMA" id="CWGSAIN"/>
<dbReference type="InterPro" id="IPR001314">
    <property type="entry name" value="Peptidase_S1A"/>
</dbReference>
<keyword evidence="4 7" id="KW-0720">Serine protease</keyword>
<dbReference type="GO" id="GO:0006508">
    <property type="term" value="P:proteolysis"/>
    <property type="evidence" value="ECO:0007669"/>
    <property type="project" value="UniProtKB-KW"/>
</dbReference>
<sequence>MQRLVVGLLPWVFLLPPGGWSGEIIGGWEAQPHSRPYMAYLRIRRGDKISGCGGFLVAENFVLTAAHCQGDRITVVLGAHNMGQCERSQQEIPVCRKIPHQQYNRETLHNDIMLLQLSRNATLTREVGLVRLTTGHRRVSPGTMCNVAGWGRTSFTTRTNTLREVNLSVVTDRLCQKRYHFYLPSTMLCVGDPRYRKSIYMGDSGGPLVCCGVAEGIVSFGGYNSIDPPAGYTRISHFVPWIKANMR</sequence>
<keyword evidence="2 8" id="KW-0732">Signal</keyword>
<evidence type="ECO:0000313" key="11">
    <source>
        <dbReference type="Proteomes" id="UP000007267"/>
    </source>
</evidence>
<dbReference type="InterPro" id="IPR033116">
    <property type="entry name" value="TRYPSIN_SER"/>
</dbReference>
<dbReference type="InterPro" id="IPR018114">
    <property type="entry name" value="TRYPSIN_HIS"/>
</dbReference>
<reference evidence="10" key="4">
    <citation type="submission" date="2025-09" db="UniProtKB">
        <authorList>
            <consortium name="Ensembl"/>
        </authorList>
    </citation>
    <scope>IDENTIFICATION</scope>
</reference>
<evidence type="ECO:0000256" key="2">
    <source>
        <dbReference type="ARBA" id="ARBA00022729"/>
    </source>
</evidence>
<dbReference type="EMBL" id="AGCU01132070">
    <property type="status" value="NOT_ANNOTATED_CDS"/>
    <property type="molecule type" value="Genomic_DNA"/>
</dbReference>
<evidence type="ECO:0000313" key="10">
    <source>
        <dbReference type="Ensembl" id="ENSPSIP00000008951.1"/>
    </source>
</evidence>
<dbReference type="PROSITE" id="PS00135">
    <property type="entry name" value="TRYPSIN_SER"/>
    <property type="match status" value="1"/>
</dbReference>
<evidence type="ECO:0000256" key="4">
    <source>
        <dbReference type="ARBA" id="ARBA00022825"/>
    </source>
</evidence>
<dbReference type="STRING" id="13735.ENSPSIP00000008951"/>
<dbReference type="eggNOG" id="KOG3627">
    <property type="taxonomic scope" value="Eukaryota"/>
</dbReference>
<dbReference type="PROSITE" id="PS50240">
    <property type="entry name" value="TRYPSIN_DOM"/>
    <property type="match status" value="1"/>
</dbReference>
<dbReference type="GO" id="GO:0004252">
    <property type="term" value="F:serine-type endopeptidase activity"/>
    <property type="evidence" value="ECO:0007669"/>
    <property type="project" value="InterPro"/>
</dbReference>
<keyword evidence="3 7" id="KW-0378">Hydrolase</keyword>
<dbReference type="InterPro" id="IPR043504">
    <property type="entry name" value="Peptidase_S1_PA_chymotrypsin"/>
</dbReference>
<name>K7FLP1_PELSI</name>
<evidence type="ECO:0000256" key="7">
    <source>
        <dbReference type="RuleBase" id="RU363034"/>
    </source>
</evidence>
<dbReference type="PANTHER" id="PTHR24271:SF81">
    <property type="entry name" value="GRANZYME B"/>
    <property type="match status" value="1"/>
</dbReference>
<dbReference type="PANTHER" id="PTHR24271">
    <property type="entry name" value="KALLIKREIN-RELATED"/>
    <property type="match status" value="1"/>
</dbReference>
<feature type="chain" id="PRO_5003905403" description="Peptidase S1 domain-containing protein" evidence="8">
    <location>
        <begin position="22"/>
        <end position="247"/>
    </location>
</feature>
<keyword evidence="5" id="KW-0865">Zymogen</keyword>
<dbReference type="SUPFAM" id="SSF50494">
    <property type="entry name" value="Trypsin-like serine proteases"/>
    <property type="match status" value="1"/>
</dbReference>
<feature type="domain" description="Peptidase S1" evidence="9">
    <location>
        <begin position="24"/>
        <end position="247"/>
    </location>
</feature>